<proteinExistence type="predicted"/>
<feature type="domain" description="DUF3644" evidence="1">
    <location>
        <begin position="96"/>
        <end position="277"/>
    </location>
</feature>
<dbReference type="Proteomes" id="UP000241848">
    <property type="component" value="Unassembled WGS sequence"/>
</dbReference>
<dbReference type="InterPro" id="IPR022104">
    <property type="entry name" value="DUF3644"/>
</dbReference>
<dbReference type="Pfam" id="PF12358">
    <property type="entry name" value="DUF3644"/>
    <property type="match status" value="1"/>
</dbReference>
<protein>
    <recommendedName>
        <fullName evidence="1">DUF3644 domain-containing protein</fullName>
    </recommendedName>
</protein>
<dbReference type="EMBL" id="PXYV01000067">
    <property type="protein sequence ID" value="PSR20352.1"/>
    <property type="molecule type" value="Genomic_DNA"/>
</dbReference>
<reference evidence="2 3" key="1">
    <citation type="journal article" date="2014" name="BMC Genomics">
        <title>Comparison of environmental and isolate Sulfobacillus genomes reveals diverse carbon, sulfur, nitrogen, and hydrogen metabolisms.</title>
        <authorList>
            <person name="Justice N.B."/>
            <person name="Norman A."/>
            <person name="Brown C.T."/>
            <person name="Singh A."/>
            <person name="Thomas B.C."/>
            <person name="Banfield J.F."/>
        </authorList>
    </citation>
    <scope>NUCLEOTIDE SEQUENCE [LARGE SCALE GENOMIC DNA]</scope>
    <source>
        <strain evidence="2">AMDSBA3</strain>
    </source>
</reference>
<name>A0A2T2WDN1_9FIRM</name>
<organism evidence="2 3">
    <name type="scientific">Sulfobacillus acidophilus</name>
    <dbReference type="NCBI Taxonomy" id="53633"/>
    <lineage>
        <taxon>Bacteria</taxon>
        <taxon>Bacillati</taxon>
        <taxon>Bacillota</taxon>
        <taxon>Clostridia</taxon>
        <taxon>Eubacteriales</taxon>
        <taxon>Clostridiales Family XVII. Incertae Sedis</taxon>
        <taxon>Sulfobacillus</taxon>
    </lineage>
</organism>
<comment type="caution">
    <text evidence="2">The sequence shown here is derived from an EMBL/GenBank/DDBJ whole genome shotgun (WGS) entry which is preliminary data.</text>
</comment>
<evidence type="ECO:0000313" key="3">
    <source>
        <dbReference type="Proteomes" id="UP000241848"/>
    </source>
</evidence>
<dbReference type="AlphaFoldDB" id="A0A2T2WDN1"/>
<gene>
    <name evidence="2" type="ORF">C7B45_15325</name>
</gene>
<evidence type="ECO:0000259" key="1">
    <source>
        <dbReference type="Pfam" id="PF12358"/>
    </source>
</evidence>
<sequence length="426" mass="49774">MMRSDKLTQAYEFLRAHVGTPFSIQDMVDATGWQHATVRTYLSKQWEAFTSKTSEGYVVGKDFLDYPLDVFLRMNSQKFMVNKDPFKPILSQRTEELVTKSRESALLAVQVYNNPVLQFRTPSFIVHMVIAYTALFHAIFEEEGTDYRYYGNEGAVIKSDGEDKLWELTKCIDMYWKDRTTPVRKNIEFFILLRNAVEHRWAPPLDFSIAAECQALLNNYETLLTDHFTRYYAIGVQIAVPIQISRVTNSAKVDALRELQKTDTMFITQFIQRFRDGLSDEIFASMEYAFRVYLIPKPANRASSSDYSMEFVNADAPDIASLQKSIVLLKSRQVQVANQGKYRPGDVVRVVQEVEPRFRMHHHTQAWKYFRVRPQEKSPRGCDVDYCQYDAAHNDFIYTEKWIERLKELVGDPVKWAKVRAFRQDR</sequence>
<accession>A0A2T2WDN1</accession>
<evidence type="ECO:0000313" key="2">
    <source>
        <dbReference type="EMBL" id="PSR20352.1"/>
    </source>
</evidence>